<protein>
    <submittedName>
        <fullName evidence="1">Uncharacterized protein</fullName>
    </submittedName>
</protein>
<proteinExistence type="predicted"/>
<dbReference type="Proteomes" id="UP000663848">
    <property type="component" value="Unassembled WGS sequence"/>
</dbReference>
<organism evidence="1 2">
    <name type="scientific">Rotaria socialis</name>
    <dbReference type="NCBI Taxonomy" id="392032"/>
    <lineage>
        <taxon>Eukaryota</taxon>
        <taxon>Metazoa</taxon>
        <taxon>Spiralia</taxon>
        <taxon>Gnathifera</taxon>
        <taxon>Rotifera</taxon>
        <taxon>Eurotatoria</taxon>
        <taxon>Bdelloidea</taxon>
        <taxon>Philodinida</taxon>
        <taxon>Philodinidae</taxon>
        <taxon>Rotaria</taxon>
    </lineage>
</organism>
<evidence type="ECO:0000313" key="1">
    <source>
        <dbReference type="EMBL" id="CAF5063792.1"/>
    </source>
</evidence>
<gene>
    <name evidence="1" type="ORF">QYT958_LOCUS42827</name>
</gene>
<feature type="non-terminal residue" evidence="1">
    <location>
        <position position="1"/>
    </location>
</feature>
<evidence type="ECO:0000313" key="2">
    <source>
        <dbReference type="Proteomes" id="UP000663848"/>
    </source>
</evidence>
<reference evidence="1" key="1">
    <citation type="submission" date="2021-02" db="EMBL/GenBank/DDBJ databases">
        <authorList>
            <person name="Nowell W R."/>
        </authorList>
    </citation>
    <scope>NUCLEOTIDE SEQUENCE</scope>
</reference>
<name>A0A822D633_9BILA</name>
<sequence>ELNNFDGLVRGDNANHPRLSIFGNNCLTRSIKCRQR</sequence>
<accession>A0A822D633</accession>
<comment type="caution">
    <text evidence="1">The sequence shown here is derived from an EMBL/GenBank/DDBJ whole genome shotgun (WGS) entry which is preliminary data.</text>
</comment>
<dbReference type="EMBL" id="CAJOBR010056922">
    <property type="protein sequence ID" value="CAF5063792.1"/>
    <property type="molecule type" value="Genomic_DNA"/>
</dbReference>
<dbReference type="AlphaFoldDB" id="A0A822D633"/>